<evidence type="ECO:0000256" key="2">
    <source>
        <dbReference type="ARBA" id="ARBA00022679"/>
    </source>
</evidence>
<evidence type="ECO:0000256" key="3">
    <source>
        <dbReference type="ARBA" id="ARBA00022691"/>
    </source>
</evidence>
<gene>
    <name evidence="4 7" type="primary">prmC</name>
    <name evidence="7" type="ORF">MUN87_09500</name>
</gene>
<dbReference type="GO" id="GO:0102559">
    <property type="term" value="F:peptide chain release factor N(5)-glutamine methyltransferase activity"/>
    <property type="evidence" value="ECO:0007669"/>
    <property type="project" value="UniProtKB-EC"/>
</dbReference>
<dbReference type="GO" id="GO:0032259">
    <property type="term" value="P:methylation"/>
    <property type="evidence" value="ECO:0007669"/>
    <property type="project" value="UniProtKB-KW"/>
</dbReference>
<comment type="similarity">
    <text evidence="4">Belongs to the protein N5-glutamine methyltransferase family. PrmC subfamily.</text>
</comment>
<evidence type="ECO:0000259" key="6">
    <source>
        <dbReference type="Pfam" id="PF17827"/>
    </source>
</evidence>
<feature type="binding site" evidence="4">
    <location>
        <position position="172"/>
    </location>
    <ligand>
        <name>S-adenosyl-L-methionine</name>
        <dbReference type="ChEBI" id="CHEBI:59789"/>
    </ligand>
</feature>
<protein>
    <recommendedName>
        <fullName evidence="4">Release factor glutamine methyltransferase</fullName>
        <shortName evidence="4">RF MTase</shortName>
        <ecNumber evidence="4">2.1.1.297</ecNumber>
    </recommendedName>
    <alternativeName>
        <fullName evidence="4">N5-glutamine methyltransferase PrmC</fullName>
    </alternativeName>
    <alternativeName>
        <fullName evidence="4">Protein-(glutamine-N5) MTase PrmC</fullName>
    </alternativeName>
    <alternativeName>
        <fullName evidence="4">Protein-glutamine N-methyltransferase PrmC</fullName>
    </alternativeName>
</protein>
<comment type="catalytic activity">
    <reaction evidence="4">
        <text>L-glutaminyl-[peptide chain release factor] + S-adenosyl-L-methionine = N(5)-methyl-L-glutaminyl-[peptide chain release factor] + S-adenosyl-L-homocysteine + H(+)</text>
        <dbReference type="Rhea" id="RHEA:42896"/>
        <dbReference type="Rhea" id="RHEA-COMP:10271"/>
        <dbReference type="Rhea" id="RHEA-COMP:10272"/>
        <dbReference type="ChEBI" id="CHEBI:15378"/>
        <dbReference type="ChEBI" id="CHEBI:30011"/>
        <dbReference type="ChEBI" id="CHEBI:57856"/>
        <dbReference type="ChEBI" id="CHEBI:59789"/>
        <dbReference type="ChEBI" id="CHEBI:61891"/>
        <dbReference type="EC" id="2.1.1.297"/>
    </reaction>
</comment>
<dbReference type="HAMAP" id="MF_02126">
    <property type="entry name" value="RF_methyltr_PrmC"/>
    <property type="match status" value="1"/>
</dbReference>
<sequence>MTSKTIHEALTWASSFLEAHQCEPKVAEILLLHELNWTKTDLLLGLRDSLPAEKWQSFSKNVSTHAETKVPVQHLTGVENFYGRSFRVNQHVLIPRPETEELVQYVLGHMNNAVQSGVDIGTGSGVIAITLAKESRSPIEMLAIDLSDQALQMARRNADEQQAAITFYQGSFLTPLVTEGKKVDMIVSNPPYIAYEEADSLNETVRLFDPELALFAKENGLYAYQQIISQAPHVLTEGGPLFFEIGHTQGDAVSAMIKDQFPAYQTSVIQDINGKDRIVHGYLPDSAKK</sequence>
<dbReference type="InterPro" id="IPR029063">
    <property type="entry name" value="SAM-dependent_MTases_sf"/>
</dbReference>
<dbReference type="Proteomes" id="UP000831537">
    <property type="component" value="Chromosome"/>
</dbReference>
<dbReference type="CDD" id="cd02440">
    <property type="entry name" value="AdoMet_MTases"/>
    <property type="match status" value="1"/>
</dbReference>
<dbReference type="PANTHER" id="PTHR18895">
    <property type="entry name" value="HEMK METHYLTRANSFERASE"/>
    <property type="match status" value="1"/>
</dbReference>
<keyword evidence="3 4" id="KW-0949">S-adenosyl-L-methionine</keyword>
<feature type="binding site" evidence="4">
    <location>
        <begin position="121"/>
        <end position="125"/>
    </location>
    <ligand>
        <name>S-adenosyl-L-methionine</name>
        <dbReference type="ChEBI" id="CHEBI:59789"/>
    </ligand>
</feature>
<accession>A0ABY4GWM2</accession>
<feature type="binding site" evidence="4">
    <location>
        <position position="189"/>
    </location>
    <ligand>
        <name>S-adenosyl-L-methionine</name>
        <dbReference type="ChEBI" id="CHEBI:59789"/>
    </ligand>
</feature>
<feature type="domain" description="Methyltransferase" evidence="5">
    <location>
        <begin position="118"/>
        <end position="272"/>
    </location>
</feature>
<evidence type="ECO:0000313" key="8">
    <source>
        <dbReference type="Proteomes" id="UP000831537"/>
    </source>
</evidence>
<dbReference type="Gene3D" id="1.10.8.10">
    <property type="entry name" value="DNA helicase RuvA subunit, C-terminal domain"/>
    <property type="match status" value="1"/>
</dbReference>
<dbReference type="Gene3D" id="3.40.50.150">
    <property type="entry name" value="Vaccinia Virus protein VP39"/>
    <property type="match status" value="1"/>
</dbReference>
<dbReference type="InterPro" id="IPR025714">
    <property type="entry name" value="Methyltranfer_dom"/>
</dbReference>
<dbReference type="NCBIfam" id="TIGR03534">
    <property type="entry name" value="RF_mod_PrmC"/>
    <property type="match status" value="1"/>
</dbReference>
<dbReference type="EC" id="2.1.1.297" evidence="4"/>
<evidence type="ECO:0000256" key="4">
    <source>
        <dbReference type="HAMAP-Rule" id="MF_02126"/>
    </source>
</evidence>
<evidence type="ECO:0000313" key="7">
    <source>
        <dbReference type="EMBL" id="UOQ87472.1"/>
    </source>
</evidence>
<reference evidence="7 8" key="1">
    <citation type="submission" date="2022-04" db="EMBL/GenBank/DDBJ databases">
        <title>Gracilibacillus sp. isolated from saltern.</title>
        <authorList>
            <person name="Won M."/>
            <person name="Lee C.-M."/>
            <person name="Woen H.-Y."/>
            <person name="Kwon S.-W."/>
        </authorList>
    </citation>
    <scope>NUCLEOTIDE SEQUENCE [LARGE SCALE GENOMIC DNA]</scope>
    <source>
        <strain evidence="7 8">SSPM10-3</strain>
    </source>
</reference>
<dbReference type="PROSITE" id="PS00092">
    <property type="entry name" value="N6_MTASE"/>
    <property type="match status" value="1"/>
</dbReference>
<proteinExistence type="inferred from homology"/>
<comment type="function">
    <text evidence="4">Methylates the class 1 translation termination release factors RF1/PrfA and RF2/PrfB on the glutamine residue of the universally conserved GGQ motif.</text>
</comment>
<dbReference type="EMBL" id="CP095071">
    <property type="protein sequence ID" value="UOQ87472.1"/>
    <property type="molecule type" value="Genomic_DNA"/>
</dbReference>
<feature type="domain" description="Release factor glutamine methyltransferase N-terminal" evidence="6">
    <location>
        <begin position="8"/>
        <end position="77"/>
    </location>
</feature>
<name>A0ABY4GWM2_9BACI</name>
<organism evidence="7 8">
    <name type="scientific">Gracilibacillus salinarum</name>
    <dbReference type="NCBI Taxonomy" id="2932255"/>
    <lineage>
        <taxon>Bacteria</taxon>
        <taxon>Bacillati</taxon>
        <taxon>Bacillota</taxon>
        <taxon>Bacilli</taxon>
        <taxon>Bacillales</taxon>
        <taxon>Bacillaceae</taxon>
        <taxon>Gracilibacillus</taxon>
    </lineage>
</organism>
<dbReference type="InterPro" id="IPR040758">
    <property type="entry name" value="PrmC_N"/>
</dbReference>
<dbReference type="NCBIfam" id="TIGR00536">
    <property type="entry name" value="hemK_fam"/>
    <property type="match status" value="1"/>
</dbReference>
<dbReference type="InterPro" id="IPR004556">
    <property type="entry name" value="HemK-like"/>
</dbReference>
<keyword evidence="2 4" id="KW-0808">Transferase</keyword>
<keyword evidence="8" id="KW-1185">Reference proteome</keyword>
<evidence type="ECO:0000256" key="1">
    <source>
        <dbReference type="ARBA" id="ARBA00022603"/>
    </source>
</evidence>
<keyword evidence="1 4" id="KW-0489">Methyltransferase</keyword>
<feature type="binding site" evidence="4">
    <location>
        <begin position="189"/>
        <end position="192"/>
    </location>
    <ligand>
        <name>substrate</name>
    </ligand>
</feature>
<dbReference type="PANTHER" id="PTHR18895:SF74">
    <property type="entry name" value="MTRF1L RELEASE FACTOR GLUTAMINE METHYLTRANSFERASE"/>
    <property type="match status" value="1"/>
</dbReference>
<dbReference type="InterPro" id="IPR050320">
    <property type="entry name" value="N5-glutamine_MTase"/>
</dbReference>
<dbReference type="InterPro" id="IPR002052">
    <property type="entry name" value="DNA_methylase_N6_adenine_CS"/>
</dbReference>
<evidence type="ECO:0000259" key="5">
    <source>
        <dbReference type="Pfam" id="PF13847"/>
    </source>
</evidence>
<dbReference type="SUPFAM" id="SSF53335">
    <property type="entry name" value="S-adenosyl-L-methionine-dependent methyltransferases"/>
    <property type="match status" value="1"/>
</dbReference>
<dbReference type="Pfam" id="PF17827">
    <property type="entry name" value="PrmC_N"/>
    <property type="match status" value="1"/>
</dbReference>
<dbReference type="Pfam" id="PF13847">
    <property type="entry name" value="Methyltransf_31"/>
    <property type="match status" value="1"/>
</dbReference>
<dbReference type="InterPro" id="IPR019874">
    <property type="entry name" value="RF_methyltr_PrmC"/>
</dbReference>
<feature type="binding site" evidence="4">
    <location>
        <position position="145"/>
    </location>
    <ligand>
        <name>S-adenosyl-L-methionine</name>
        <dbReference type="ChEBI" id="CHEBI:59789"/>
    </ligand>
</feature>